<evidence type="ECO:0000259" key="2">
    <source>
        <dbReference type="Pfam" id="PF00689"/>
    </source>
</evidence>
<dbReference type="EMBL" id="JAGZSV010000007">
    <property type="protein sequence ID" value="MBS6940042.1"/>
    <property type="molecule type" value="Genomic_DNA"/>
</dbReference>
<gene>
    <name evidence="3" type="ORF">KH142_00880</name>
</gene>
<protein>
    <submittedName>
        <fullName evidence="3">Cation transporting ATPase C-terminal domain-containing protein</fullName>
    </submittedName>
</protein>
<evidence type="ECO:0000313" key="4">
    <source>
        <dbReference type="Proteomes" id="UP000727506"/>
    </source>
</evidence>
<accession>A0A943URU9</accession>
<dbReference type="InterPro" id="IPR023298">
    <property type="entry name" value="ATPase_P-typ_TM_dom_sf"/>
</dbReference>
<dbReference type="Gene3D" id="1.20.1110.10">
    <property type="entry name" value="Calcium-transporting ATPase, transmembrane domain"/>
    <property type="match status" value="1"/>
</dbReference>
<dbReference type="Pfam" id="PF00689">
    <property type="entry name" value="Cation_ATPase_C"/>
    <property type="match status" value="1"/>
</dbReference>
<evidence type="ECO:0000313" key="3">
    <source>
        <dbReference type="EMBL" id="MBS6940042.1"/>
    </source>
</evidence>
<dbReference type="SUPFAM" id="SSF81665">
    <property type="entry name" value="Calcium ATPase, transmembrane domain M"/>
    <property type="match status" value="1"/>
</dbReference>
<feature type="domain" description="Cation-transporting P-type ATPase C-terminal" evidence="2">
    <location>
        <begin position="8"/>
        <end position="126"/>
    </location>
</feature>
<dbReference type="InterPro" id="IPR006068">
    <property type="entry name" value="ATPase_P-typ_cation-transptr_C"/>
</dbReference>
<feature type="transmembrane region" description="Helical" evidence="1">
    <location>
        <begin position="111"/>
        <end position="129"/>
    </location>
</feature>
<feature type="non-terminal residue" evidence="3">
    <location>
        <position position="142"/>
    </location>
</feature>
<dbReference type="Proteomes" id="UP000727506">
    <property type="component" value="Unassembled WGS sequence"/>
</dbReference>
<keyword evidence="1" id="KW-0472">Membrane</keyword>
<organism evidence="3 4">
    <name type="scientific">Slackia piriformis</name>
    <dbReference type="NCBI Taxonomy" id="626934"/>
    <lineage>
        <taxon>Bacteria</taxon>
        <taxon>Bacillati</taxon>
        <taxon>Actinomycetota</taxon>
        <taxon>Coriobacteriia</taxon>
        <taxon>Eggerthellales</taxon>
        <taxon>Eggerthellaceae</taxon>
        <taxon>Slackia</taxon>
    </lineage>
</organism>
<comment type="caution">
    <text evidence="3">The sequence shown here is derived from an EMBL/GenBank/DDBJ whole genome shotgun (WGS) entry which is preliminary data.</text>
</comment>
<sequence>MSFSITPRSFSKRSPRAPSEGLFAHGGMALTLFYGFVIAMMTLAAFLYSPIRHLTAQDAAISFDGIKAMLADPNILMHAQTYAFVTLGTSQLFHAIGMRNIDKSIFRMNHLANKTMILAFVVGLALGVGDDAAGEAFDKVAR</sequence>
<dbReference type="AlphaFoldDB" id="A0A943URU9"/>
<feature type="transmembrane region" description="Helical" evidence="1">
    <location>
        <begin position="21"/>
        <end position="48"/>
    </location>
</feature>
<evidence type="ECO:0000256" key="1">
    <source>
        <dbReference type="SAM" id="Phobius"/>
    </source>
</evidence>
<name>A0A943URU9_9ACTN</name>
<keyword evidence="1" id="KW-1133">Transmembrane helix</keyword>
<proteinExistence type="predicted"/>
<feature type="transmembrane region" description="Helical" evidence="1">
    <location>
        <begin position="79"/>
        <end position="99"/>
    </location>
</feature>
<keyword evidence="1" id="KW-0812">Transmembrane</keyword>
<reference evidence="3" key="1">
    <citation type="submission" date="2021-02" db="EMBL/GenBank/DDBJ databases">
        <title>Infant gut strain persistence is associated with maternal origin, phylogeny, and functional potential including surface adhesion and iron acquisition.</title>
        <authorList>
            <person name="Lou Y.C."/>
        </authorList>
    </citation>
    <scope>NUCLEOTIDE SEQUENCE</scope>
    <source>
        <strain evidence="3">L2_039_000G1_dasL2_039_000G1_concoct_11</strain>
    </source>
</reference>